<keyword evidence="1" id="KW-0812">Transmembrane</keyword>
<comment type="caution">
    <text evidence="2">The sequence shown here is derived from an EMBL/GenBank/DDBJ whole genome shotgun (WGS) entry which is preliminary data.</text>
</comment>
<evidence type="ECO:0000256" key="1">
    <source>
        <dbReference type="SAM" id="Phobius"/>
    </source>
</evidence>
<feature type="transmembrane region" description="Helical" evidence="1">
    <location>
        <begin position="126"/>
        <end position="148"/>
    </location>
</feature>
<keyword evidence="3" id="KW-1185">Reference proteome</keyword>
<evidence type="ECO:0000313" key="2">
    <source>
        <dbReference type="EMBL" id="MFD2257591.1"/>
    </source>
</evidence>
<reference evidence="3" key="1">
    <citation type="journal article" date="2019" name="Int. J. Syst. Evol. Microbiol.">
        <title>The Global Catalogue of Microorganisms (GCM) 10K type strain sequencing project: providing services to taxonomists for standard genome sequencing and annotation.</title>
        <authorList>
            <consortium name="The Broad Institute Genomics Platform"/>
            <consortium name="The Broad Institute Genome Sequencing Center for Infectious Disease"/>
            <person name="Wu L."/>
            <person name="Ma J."/>
        </authorList>
    </citation>
    <scope>NUCLEOTIDE SEQUENCE [LARGE SCALE GENOMIC DNA]</scope>
    <source>
        <strain evidence="3">CGMCC 4.7106</strain>
    </source>
</reference>
<feature type="transmembrane region" description="Helical" evidence="1">
    <location>
        <begin position="154"/>
        <end position="174"/>
    </location>
</feature>
<protein>
    <recommendedName>
        <fullName evidence="4">PilZ domain-containing protein</fullName>
    </recommendedName>
</protein>
<accession>A0ABW5DA27</accession>
<name>A0ABW5DA27_9BACT</name>
<proteinExistence type="predicted"/>
<dbReference type="EMBL" id="JBHUIT010000031">
    <property type="protein sequence ID" value="MFD2257591.1"/>
    <property type="molecule type" value="Genomic_DNA"/>
</dbReference>
<dbReference type="Proteomes" id="UP001597375">
    <property type="component" value="Unassembled WGS sequence"/>
</dbReference>
<keyword evidence="1" id="KW-1133">Transmembrane helix</keyword>
<gene>
    <name evidence="2" type="ORF">ACFSSA_12985</name>
</gene>
<sequence>MNLPPPLCMEHRVRVSVLEPEKTWKIAGKSLIIGIDGFSDTEIPLSAIGEIRLEFAPSRVQTNRFRCKITCPPGGTYLIQNEHFKGVMSFEDRSETYNDFIRALISRTDQLNPACTFRAGISAIRWWLNLLFTCVIFLFLALTLLFLYTAIGALVIVKLLIIAFFIPVLVRWFIRNKPKNFSPDCIPEALLPKTN</sequence>
<evidence type="ECO:0000313" key="3">
    <source>
        <dbReference type="Proteomes" id="UP001597375"/>
    </source>
</evidence>
<evidence type="ECO:0008006" key="4">
    <source>
        <dbReference type="Google" id="ProtNLM"/>
    </source>
</evidence>
<organism evidence="2 3">
    <name type="scientific">Luteolibacter algae</name>
    <dbReference type="NCBI Taxonomy" id="454151"/>
    <lineage>
        <taxon>Bacteria</taxon>
        <taxon>Pseudomonadati</taxon>
        <taxon>Verrucomicrobiota</taxon>
        <taxon>Verrucomicrobiia</taxon>
        <taxon>Verrucomicrobiales</taxon>
        <taxon>Verrucomicrobiaceae</taxon>
        <taxon>Luteolibacter</taxon>
    </lineage>
</organism>
<keyword evidence="1" id="KW-0472">Membrane</keyword>
<dbReference type="RefSeq" id="WP_386820905.1">
    <property type="nucleotide sequence ID" value="NZ_JBHUIT010000031.1"/>
</dbReference>